<dbReference type="OMA" id="FGEEEWD"/>
<dbReference type="EnsemblPlants" id="Kaladp0057s0024.1.v1.1">
    <property type="protein sequence ID" value="Kaladp0057s0024.1.v1.1"/>
    <property type="gene ID" value="Kaladp0057s0024.v1.1"/>
</dbReference>
<keyword evidence="7" id="KW-0961">Cell wall biogenesis/degradation</keyword>
<dbReference type="GO" id="GO:0005975">
    <property type="term" value="P:carbohydrate metabolic process"/>
    <property type="evidence" value="ECO:0007669"/>
    <property type="project" value="InterPro"/>
</dbReference>
<name>A0A7N0U7P3_KALFE</name>
<proteinExistence type="inferred from homology"/>
<dbReference type="PANTHER" id="PTHR31375">
    <property type="match status" value="1"/>
</dbReference>
<dbReference type="Gene3D" id="2.160.20.10">
    <property type="entry name" value="Single-stranded right-handed beta-helix, Pectin lyase-like"/>
    <property type="match status" value="1"/>
</dbReference>
<keyword evidence="3" id="KW-0134">Cell wall</keyword>
<dbReference type="GO" id="GO:0071555">
    <property type="term" value="P:cell wall organization"/>
    <property type="evidence" value="ECO:0007669"/>
    <property type="project" value="UniProtKB-KW"/>
</dbReference>
<evidence type="ECO:0000256" key="8">
    <source>
        <dbReference type="PROSITE-ProRule" id="PRU10052"/>
    </source>
</evidence>
<keyword evidence="6 9" id="KW-0326">Glycosidase</keyword>
<accession>A0A7N0U7P3</accession>
<protein>
    <recommendedName>
        <fullName evidence="13">Polygalacturonase</fullName>
    </recommendedName>
</protein>
<dbReference type="InterPro" id="IPR006626">
    <property type="entry name" value="PbH1"/>
</dbReference>
<keyword evidence="4" id="KW-0964">Secreted</keyword>
<keyword evidence="5 9" id="KW-0378">Hydrolase</keyword>
<dbReference type="InterPro" id="IPR012334">
    <property type="entry name" value="Pectin_lyas_fold"/>
</dbReference>
<evidence type="ECO:0000256" key="9">
    <source>
        <dbReference type="RuleBase" id="RU361169"/>
    </source>
</evidence>
<organism evidence="11 12">
    <name type="scientific">Kalanchoe fedtschenkoi</name>
    <name type="common">Lavender scallops</name>
    <name type="synonym">South American air plant</name>
    <dbReference type="NCBI Taxonomy" id="63787"/>
    <lineage>
        <taxon>Eukaryota</taxon>
        <taxon>Viridiplantae</taxon>
        <taxon>Streptophyta</taxon>
        <taxon>Embryophyta</taxon>
        <taxon>Tracheophyta</taxon>
        <taxon>Spermatophyta</taxon>
        <taxon>Magnoliopsida</taxon>
        <taxon>eudicotyledons</taxon>
        <taxon>Gunneridae</taxon>
        <taxon>Pentapetalae</taxon>
        <taxon>Saxifragales</taxon>
        <taxon>Crassulaceae</taxon>
        <taxon>Kalanchoe</taxon>
    </lineage>
</organism>
<feature type="chain" id="PRO_5029459416" description="Polygalacturonase" evidence="10">
    <location>
        <begin position="23"/>
        <end position="387"/>
    </location>
</feature>
<dbReference type="Proteomes" id="UP000594263">
    <property type="component" value="Unplaced"/>
</dbReference>
<evidence type="ECO:0000256" key="6">
    <source>
        <dbReference type="ARBA" id="ARBA00023295"/>
    </source>
</evidence>
<comment type="subcellular location">
    <subcellularLocation>
        <location evidence="1">Secreted</location>
        <location evidence="1">Cell wall</location>
    </subcellularLocation>
</comment>
<evidence type="ECO:0000313" key="12">
    <source>
        <dbReference type="Proteomes" id="UP000594263"/>
    </source>
</evidence>
<dbReference type="AlphaFoldDB" id="A0A7N0U7P3"/>
<sequence length="387" mass="40574">MSCSIFLNAFLLLSLFFHSSKADFNVITYGASPKGTTDSTPAFLKAWTAACKSPTAATISVPSGSYMIKPVIFQGPCLSKITVKISGTIVAPSGLNALGSSGYWILFIKVNRLSVIGGTIDAKATQFWACRKAGKSCPSGARSITFNWVNDGLISGLTSINSQMSHVVINSCNNVAVQNVRLIAPDQSPNTDGIHIQESSGVTVTGSSIRTGDDCVSIGPGSKNLHIANIQCGPGHGVSIGSLGNSLNEAGVENVTVTDSTFTGTQNGVRIKSWARASNSFVRNVAFQNLIMSNAQNPILIDQNYCPSNEGCPNQSSGVQISHITYRNIKGTSATQVAMKLDCSSSKPCTGLRLQDIKLTSATQAVTSFCKNTGGESSNVISPKSCL</sequence>
<dbReference type="InterPro" id="IPR011050">
    <property type="entry name" value="Pectin_lyase_fold/virulence"/>
</dbReference>
<dbReference type="Pfam" id="PF00295">
    <property type="entry name" value="Glyco_hydro_28"/>
    <property type="match status" value="1"/>
</dbReference>
<dbReference type="Gramene" id="Kaladp0057s0024.1.v1.1">
    <property type="protein sequence ID" value="Kaladp0057s0024.1.v1.1"/>
    <property type="gene ID" value="Kaladp0057s0024.v1.1"/>
</dbReference>
<evidence type="ECO:0000256" key="1">
    <source>
        <dbReference type="ARBA" id="ARBA00004191"/>
    </source>
</evidence>
<dbReference type="SMART" id="SM00710">
    <property type="entry name" value="PbH1"/>
    <property type="match status" value="6"/>
</dbReference>
<keyword evidence="10" id="KW-0732">Signal</keyword>
<feature type="active site" evidence="8">
    <location>
        <position position="236"/>
    </location>
</feature>
<dbReference type="InterPro" id="IPR000743">
    <property type="entry name" value="Glyco_hydro_28"/>
</dbReference>
<reference evidence="11" key="1">
    <citation type="submission" date="2021-01" db="UniProtKB">
        <authorList>
            <consortium name="EnsemblPlants"/>
        </authorList>
    </citation>
    <scope>IDENTIFICATION</scope>
</reference>
<keyword evidence="12" id="KW-1185">Reference proteome</keyword>
<evidence type="ECO:0000313" key="11">
    <source>
        <dbReference type="EnsemblPlants" id="Kaladp0057s0024.1.v1.1"/>
    </source>
</evidence>
<feature type="signal peptide" evidence="10">
    <location>
        <begin position="1"/>
        <end position="22"/>
    </location>
</feature>
<dbReference type="FunFam" id="2.160.20.10:FF:000004">
    <property type="entry name" value="Pectin lyase-like superfamily protein"/>
    <property type="match status" value="1"/>
</dbReference>
<evidence type="ECO:0000256" key="4">
    <source>
        <dbReference type="ARBA" id="ARBA00022525"/>
    </source>
</evidence>
<dbReference type="PROSITE" id="PS00502">
    <property type="entry name" value="POLYGALACTURONASE"/>
    <property type="match status" value="1"/>
</dbReference>
<dbReference type="GO" id="GO:0004650">
    <property type="term" value="F:polygalacturonase activity"/>
    <property type="evidence" value="ECO:0007669"/>
    <property type="project" value="InterPro"/>
</dbReference>
<evidence type="ECO:0000256" key="3">
    <source>
        <dbReference type="ARBA" id="ARBA00022512"/>
    </source>
</evidence>
<comment type="similarity">
    <text evidence="2 9">Belongs to the glycosyl hydrolase 28 family.</text>
</comment>
<evidence type="ECO:0000256" key="5">
    <source>
        <dbReference type="ARBA" id="ARBA00022801"/>
    </source>
</evidence>
<evidence type="ECO:0008006" key="13">
    <source>
        <dbReference type="Google" id="ProtNLM"/>
    </source>
</evidence>
<dbReference type="SUPFAM" id="SSF51126">
    <property type="entry name" value="Pectin lyase-like"/>
    <property type="match status" value="1"/>
</dbReference>
<evidence type="ECO:0000256" key="10">
    <source>
        <dbReference type="SAM" id="SignalP"/>
    </source>
</evidence>
<evidence type="ECO:0000256" key="2">
    <source>
        <dbReference type="ARBA" id="ARBA00008834"/>
    </source>
</evidence>
<evidence type="ECO:0000256" key="7">
    <source>
        <dbReference type="ARBA" id="ARBA00023316"/>
    </source>
</evidence>